<feature type="transmembrane region" description="Helical" evidence="1">
    <location>
        <begin position="195"/>
        <end position="222"/>
    </location>
</feature>
<name>A0A9D4Q0I9_RHISA</name>
<feature type="transmembrane region" description="Helical" evidence="1">
    <location>
        <begin position="506"/>
        <end position="527"/>
    </location>
</feature>
<feature type="transmembrane region" description="Helical" evidence="1">
    <location>
        <begin position="431"/>
        <end position="452"/>
    </location>
</feature>
<evidence type="ECO:0000313" key="4">
    <source>
        <dbReference type="Proteomes" id="UP000821837"/>
    </source>
</evidence>
<feature type="transmembrane region" description="Helical" evidence="1">
    <location>
        <begin position="398"/>
        <end position="419"/>
    </location>
</feature>
<keyword evidence="1" id="KW-0472">Membrane</keyword>
<dbReference type="SMART" id="SM00703">
    <property type="entry name" value="NRF"/>
    <property type="match status" value="1"/>
</dbReference>
<dbReference type="Pfam" id="PF20146">
    <property type="entry name" value="NRF"/>
    <property type="match status" value="1"/>
</dbReference>
<evidence type="ECO:0000259" key="2">
    <source>
        <dbReference type="SMART" id="SM00703"/>
    </source>
</evidence>
<comment type="caution">
    <text evidence="3">The sequence shown here is derived from an EMBL/GenBank/DDBJ whole genome shotgun (WGS) entry which is preliminary data.</text>
</comment>
<gene>
    <name evidence="3" type="ORF">HPB52_022665</name>
</gene>
<feature type="domain" description="Nose resistant-to-fluoxetine protein N-terminal" evidence="2">
    <location>
        <begin position="43"/>
        <end position="188"/>
    </location>
</feature>
<keyword evidence="1" id="KW-0812">Transmembrane</keyword>
<keyword evidence="4" id="KW-1185">Reference proteome</keyword>
<sequence>MRTTTSEQDDASDFLKELKEMMARSFADMPTSLRRKMLEAEVRPECSIALMRTIRAFLNFEPWALKLFDASGKYPTGLFQGSHADLGAFDECLETVLHDSYGNVMARGQYCKLLVYSKNGTATESAILSVQDVLHPRIKYFSNYVTAKDYPLLRMAICFTDECNQQDFQALVNVVKTPLVRLEVSNCVTADPEPWTYAQIAIAIFLCVLLVVVTAATFMDYIMERMPKKKPRYSGVAKVVKAFSVTSNTRALLRVADKSNPDHYALQFLHGMRFLCIGHIVSCHCGQTISDSWSRFLNLLIASEEWPYMLLSAGFSSVDTFFFQSGFFLCLSVSRQKNSGPLAFVIGVVRRYISVMDVTMNEYYVRPYYHAICYFSGCITCLLIDDFRNRKISKASQIAGWCISFSCGLCCVFMKLSWYRSQTPPTEAAKLLAAFFDRILWSVFLIWVTLACSTGRGGFVNKLLSWNVFVAPSKLSFGVYLIHMPFIRLSLQASRERLFWSTFNVASMYFSVLAWSYVLAYFTYLVCEAPTTVLDKLAFARITQSRQSVHKQNSKPQLNGIDVKQREKAADGVFSRL</sequence>
<evidence type="ECO:0000313" key="3">
    <source>
        <dbReference type="EMBL" id="KAH7957783.1"/>
    </source>
</evidence>
<organism evidence="3 4">
    <name type="scientific">Rhipicephalus sanguineus</name>
    <name type="common">Brown dog tick</name>
    <name type="synonym">Ixodes sanguineus</name>
    <dbReference type="NCBI Taxonomy" id="34632"/>
    <lineage>
        <taxon>Eukaryota</taxon>
        <taxon>Metazoa</taxon>
        <taxon>Ecdysozoa</taxon>
        <taxon>Arthropoda</taxon>
        <taxon>Chelicerata</taxon>
        <taxon>Arachnida</taxon>
        <taxon>Acari</taxon>
        <taxon>Parasitiformes</taxon>
        <taxon>Ixodida</taxon>
        <taxon>Ixodoidea</taxon>
        <taxon>Ixodidae</taxon>
        <taxon>Rhipicephalinae</taxon>
        <taxon>Rhipicephalus</taxon>
        <taxon>Rhipicephalus</taxon>
    </lineage>
</organism>
<evidence type="ECO:0000256" key="1">
    <source>
        <dbReference type="SAM" id="Phobius"/>
    </source>
</evidence>
<dbReference type="InterPro" id="IPR006621">
    <property type="entry name" value="Nose-resist-to-fluoxetine_N"/>
</dbReference>
<dbReference type="PANTHER" id="PTHR11161:SF0">
    <property type="entry name" value="O-ACYLTRANSFERASE LIKE PROTEIN"/>
    <property type="match status" value="1"/>
</dbReference>
<feature type="transmembrane region" description="Helical" evidence="1">
    <location>
        <begin position="464"/>
        <end position="486"/>
    </location>
</feature>
<dbReference type="PANTHER" id="PTHR11161">
    <property type="entry name" value="O-ACYLTRANSFERASE"/>
    <property type="match status" value="1"/>
</dbReference>
<dbReference type="VEuPathDB" id="VectorBase:RSAN_054183"/>
<reference evidence="3" key="2">
    <citation type="submission" date="2021-09" db="EMBL/GenBank/DDBJ databases">
        <authorList>
            <person name="Jia N."/>
            <person name="Wang J."/>
            <person name="Shi W."/>
            <person name="Du L."/>
            <person name="Sun Y."/>
            <person name="Zhan W."/>
            <person name="Jiang J."/>
            <person name="Wang Q."/>
            <person name="Zhang B."/>
            <person name="Ji P."/>
            <person name="Sakyi L.B."/>
            <person name="Cui X."/>
            <person name="Yuan T."/>
            <person name="Jiang B."/>
            <person name="Yang W."/>
            <person name="Lam T.T.-Y."/>
            <person name="Chang Q."/>
            <person name="Ding S."/>
            <person name="Wang X."/>
            <person name="Zhu J."/>
            <person name="Ruan X."/>
            <person name="Zhao L."/>
            <person name="Wei J."/>
            <person name="Que T."/>
            <person name="Du C."/>
            <person name="Cheng J."/>
            <person name="Dai P."/>
            <person name="Han X."/>
            <person name="Huang E."/>
            <person name="Gao Y."/>
            <person name="Liu J."/>
            <person name="Shao H."/>
            <person name="Ye R."/>
            <person name="Li L."/>
            <person name="Wei W."/>
            <person name="Wang X."/>
            <person name="Wang C."/>
            <person name="Huo Q."/>
            <person name="Li W."/>
            <person name="Guo W."/>
            <person name="Chen H."/>
            <person name="Chen S."/>
            <person name="Zhou L."/>
            <person name="Zhou L."/>
            <person name="Ni X."/>
            <person name="Tian J."/>
            <person name="Zhou Y."/>
            <person name="Sheng Y."/>
            <person name="Liu T."/>
            <person name="Pan Y."/>
            <person name="Xia L."/>
            <person name="Li J."/>
            <person name="Zhao F."/>
            <person name="Cao W."/>
        </authorList>
    </citation>
    <scope>NUCLEOTIDE SEQUENCE</scope>
    <source>
        <strain evidence="3">Rsan-2018</strain>
        <tissue evidence="3">Larvae</tissue>
    </source>
</reference>
<proteinExistence type="predicted"/>
<keyword evidence="1" id="KW-1133">Transmembrane helix</keyword>
<accession>A0A9D4Q0I9</accession>
<dbReference type="EMBL" id="JABSTV010001250">
    <property type="protein sequence ID" value="KAH7957783.1"/>
    <property type="molecule type" value="Genomic_DNA"/>
</dbReference>
<dbReference type="Proteomes" id="UP000821837">
    <property type="component" value="Unassembled WGS sequence"/>
</dbReference>
<dbReference type="InterPro" id="IPR052728">
    <property type="entry name" value="O2_lipid_transport_reg"/>
</dbReference>
<dbReference type="VEuPathDB" id="VectorBase:RSAN_051364"/>
<dbReference type="AlphaFoldDB" id="A0A9D4Q0I9"/>
<protein>
    <recommendedName>
        <fullName evidence="2">Nose resistant-to-fluoxetine protein N-terminal domain-containing protein</fullName>
    </recommendedName>
</protein>
<reference evidence="3" key="1">
    <citation type="journal article" date="2020" name="Cell">
        <title>Large-Scale Comparative Analyses of Tick Genomes Elucidate Their Genetic Diversity and Vector Capacities.</title>
        <authorList>
            <consortium name="Tick Genome and Microbiome Consortium (TIGMIC)"/>
            <person name="Jia N."/>
            <person name="Wang J."/>
            <person name="Shi W."/>
            <person name="Du L."/>
            <person name="Sun Y."/>
            <person name="Zhan W."/>
            <person name="Jiang J.F."/>
            <person name="Wang Q."/>
            <person name="Zhang B."/>
            <person name="Ji P."/>
            <person name="Bell-Sakyi L."/>
            <person name="Cui X.M."/>
            <person name="Yuan T.T."/>
            <person name="Jiang B.G."/>
            <person name="Yang W.F."/>
            <person name="Lam T.T."/>
            <person name="Chang Q.C."/>
            <person name="Ding S.J."/>
            <person name="Wang X.J."/>
            <person name="Zhu J.G."/>
            <person name="Ruan X.D."/>
            <person name="Zhao L."/>
            <person name="Wei J.T."/>
            <person name="Ye R.Z."/>
            <person name="Que T.C."/>
            <person name="Du C.H."/>
            <person name="Zhou Y.H."/>
            <person name="Cheng J.X."/>
            <person name="Dai P.F."/>
            <person name="Guo W.B."/>
            <person name="Han X.H."/>
            <person name="Huang E.J."/>
            <person name="Li L.F."/>
            <person name="Wei W."/>
            <person name="Gao Y.C."/>
            <person name="Liu J.Z."/>
            <person name="Shao H.Z."/>
            <person name="Wang X."/>
            <person name="Wang C.C."/>
            <person name="Yang T.C."/>
            <person name="Huo Q.B."/>
            <person name="Li W."/>
            <person name="Chen H.Y."/>
            <person name="Chen S.E."/>
            <person name="Zhou L.G."/>
            <person name="Ni X.B."/>
            <person name="Tian J.H."/>
            <person name="Sheng Y."/>
            <person name="Liu T."/>
            <person name="Pan Y.S."/>
            <person name="Xia L.Y."/>
            <person name="Li J."/>
            <person name="Zhao F."/>
            <person name="Cao W.C."/>
        </authorList>
    </citation>
    <scope>NUCLEOTIDE SEQUENCE</scope>
    <source>
        <strain evidence="3">Rsan-2018</strain>
    </source>
</reference>